<evidence type="ECO:0000313" key="2">
    <source>
        <dbReference type="EMBL" id="TVY39650.1"/>
    </source>
</evidence>
<dbReference type="OrthoDB" id="3526006at2759"/>
<dbReference type="EMBL" id="QGMJ01000218">
    <property type="protein sequence ID" value="TVY39650.1"/>
    <property type="molecule type" value="Genomic_DNA"/>
</dbReference>
<evidence type="ECO:0000259" key="1">
    <source>
        <dbReference type="Pfam" id="PF06985"/>
    </source>
</evidence>
<dbReference type="Pfam" id="PF06985">
    <property type="entry name" value="HET"/>
    <property type="match status" value="1"/>
</dbReference>
<gene>
    <name evidence="2" type="primary">het-6_15</name>
    <name evidence="2" type="ORF">LSUB1_G004505</name>
</gene>
<proteinExistence type="predicted"/>
<protein>
    <submittedName>
        <fullName evidence="2">Heterokaryon incompatibility protein 6,OR allele</fullName>
    </submittedName>
</protein>
<reference evidence="2 3" key="1">
    <citation type="submission" date="2018-05" db="EMBL/GenBank/DDBJ databases">
        <title>Genome sequencing and assembly of the regulated plant pathogen Lachnellula willkommii and related sister species for the development of diagnostic species identification markers.</title>
        <authorList>
            <person name="Giroux E."/>
            <person name="Bilodeau G."/>
        </authorList>
    </citation>
    <scope>NUCLEOTIDE SEQUENCE [LARGE SCALE GENOMIC DNA]</scope>
    <source>
        <strain evidence="2 3">CBS 197.66</strain>
    </source>
</reference>
<dbReference type="InterPro" id="IPR052895">
    <property type="entry name" value="HetReg/Transcr_Mod"/>
</dbReference>
<organism evidence="2 3">
    <name type="scientific">Lachnellula subtilissima</name>
    <dbReference type="NCBI Taxonomy" id="602034"/>
    <lineage>
        <taxon>Eukaryota</taxon>
        <taxon>Fungi</taxon>
        <taxon>Dikarya</taxon>
        <taxon>Ascomycota</taxon>
        <taxon>Pezizomycotina</taxon>
        <taxon>Leotiomycetes</taxon>
        <taxon>Helotiales</taxon>
        <taxon>Lachnaceae</taxon>
        <taxon>Lachnellula</taxon>
    </lineage>
</organism>
<dbReference type="PANTHER" id="PTHR24148:SF64">
    <property type="entry name" value="HETEROKARYON INCOMPATIBILITY DOMAIN-CONTAINING PROTEIN"/>
    <property type="match status" value="1"/>
</dbReference>
<evidence type="ECO:0000313" key="3">
    <source>
        <dbReference type="Proteomes" id="UP000462212"/>
    </source>
</evidence>
<dbReference type="PANTHER" id="PTHR24148">
    <property type="entry name" value="ANKYRIN REPEAT DOMAIN-CONTAINING PROTEIN 39 HOMOLOG-RELATED"/>
    <property type="match status" value="1"/>
</dbReference>
<comment type="caution">
    <text evidence="2">The sequence shown here is derived from an EMBL/GenBank/DDBJ whole genome shotgun (WGS) entry which is preliminary data.</text>
</comment>
<keyword evidence="3" id="KW-1185">Reference proteome</keyword>
<name>A0A8H8UA57_9HELO</name>
<dbReference type="InterPro" id="IPR010730">
    <property type="entry name" value="HET"/>
</dbReference>
<sequence length="192" mass="22231">MAPTYQYSPFPDTNSIRLIYLEPWRRDPDEPLRCQLRTVSLDNLPPHEAISYAWGEPIFSREILVDGGLKLGITSSLEDALQRTCWDNLRRGRLSLTRILWADAICINQQDVDERSQQVQLMREIYQDASQVLVWLGHGGPEVQIAMNLIDKIMILLVEEREQTGQFKHEYVSAEQNAMWGLPTFDSPDRLF</sequence>
<feature type="domain" description="Heterokaryon incompatibility" evidence="1">
    <location>
        <begin position="48"/>
        <end position="166"/>
    </location>
</feature>
<dbReference type="Proteomes" id="UP000462212">
    <property type="component" value="Unassembled WGS sequence"/>
</dbReference>
<dbReference type="AlphaFoldDB" id="A0A8H8UA57"/>
<accession>A0A8H8UA57</accession>